<organism evidence="5 6">
    <name type="scientific">Mastigocoleus testarum BC008</name>
    <dbReference type="NCBI Taxonomy" id="371196"/>
    <lineage>
        <taxon>Bacteria</taxon>
        <taxon>Bacillati</taxon>
        <taxon>Cyanobacteriota</taxon>
        <taxon>Cyanophyceae</taxon>
        <taxon>Nostocales</taxon>
        <taxon>Hapalosiphonaceae</taxon>
        <taxon>Mastigocoleus</taxon>
    </lineage>
</organism>
<dbReference type="Proteomes" id="UP000053372">
    <property type="component" value="Unassembled WGS sequence"/>
</dbReference>
<dbReference type="InterPro" id="IPR016024">
    <property type="entry name" value="ARM-type_fold"/>
</dbReference>
<keyword evidence="4" id="KW-0456">Lyase</keyword>
<sequence length="829" mass="95018">MQKQVPDRVAELLEPFVGISDAWSKRFVYLIGFAEFGTGRRFFDLFLRLIDTGILDDQVDDRSTHNRDFWSHIYNLPKQNPEWACEAIGCYLNRRLNISLAAERPNPFDSNSDAFPYSVCYEEAINESASNAPKAFIENVLPFMLWVMELTAIKQGNPPWQDAVWRFRIYGDAYKIDKLLLNKMEAALSNLAANNPEDFAKISEQYLRHSNFETIQYLLVRSYTANPERFADEAIDYLCEQPARLKTGGALGIHGVIYDEYYWATYQLLKVTTTFCSEEQIIKLQAVILDYCTDVEKTIIGLSDRGYPQLVLLKAIVPSRRTELANRRLQEWERKFQDSHSLERLENVESSDLMASIVGSPIPENAAEKMTDEQWLNAIACYNQNEPNFLFRRDGEFLGGSGELSRILEKQVKAEPERFAKLVWEFPDRTHPHYFDAVLCGIAEVGLDAETALRVCQRCHQLPNRPCGRRICWLFQKLSKLTWYQEAFDIVIWYALNDPDPVAELQRTNQSHNILSKGINSARGSAVSAIAKLIFADKNRASYFQEALQQIVKDPCIAVRSCAAKVLTAMLNYDRNLAVSLFQELCKTEEDALLGTQTVESFLYYGSQTHFEALLPILERMIMSELSEVVKIGVQQACLLSLFIEEARWLAELCLSGTETHRAAASEIFIKYLREARFREFCENALIQLFHDSNVAIRSQAAKCFLLFEEEQLGEYVSLIEAFVDSPAFTNNSRDLLRALEKTSAKLPDVTFRVCDRFLQNLQSDNPEVRNRTVFANEVSKLIVRLYSQTKNEKLRSPRALRSRCLDLIDNMSQMGVYGLNEALQGIER</sequence>
<name>A0A0V7ZCM9_9CYAN</name>
<accession>A0A0V7ZCM9</accession>
<comment type="caution">
    <text evidence="5">The sequence shown here is derived from an EMBL/GenBank/DDBJ whole genome shotgun (WGS) entry which is preliminary data.</text>
</comment>
<evidence type="ECO:0000313" key="5">
    <source>
        <dbReference type="EMBL" id="KST62261.1"/>
    </source>
</evidence>
<dbReference type="EMBL" id="LMTZ01000161">
    <property type="protein sequence ID" value="KST62261.1"/>
    <property type="molecule type" value="Genomic_DNA"/>
</dbReference>
<protein>
    <submittedName>
        <fullName evidence="5">Uncharacterized protein</fullName>
    </submittedName>
</protein>
<dbReference type="SUPFAM" id="SSF48371">
    <property type="entry name" value="ARM repeat"/>
    <property type="match status" value="1"/>
</dbReference>
<dbReference type="GO" id="GO:0016829">
    <property type="term" value="F:lyase activity"/>
    <property type="evidence" value="ECO:0007669"/>
    <property type="project" value="UniProtKB-KW"/>
</dbReference>
<gene>
    <name evidence="5" type="ORF">BC008_08820</name>
</gene>
<evidence type="ECO:0000256" key="2">
    <source>
        <dbReference type="ARBA" id="ARBA00022549"/>
    </source>
</evidence>
<keyword evidence="3" id="KW-0605">Phycobilisome</keyword>
<dbReference type="GO" id="GO:0030089">
    <property type="term" value="C:phycobilisome"/>
    <property type="evidence" value="ECO:0007669"/>
    <property type="project" value="UniProtKB-KW"/>
</dbReference>
<proteinExistence type="inferred from homology"/>
<evidence type="ECO:0000313" key="6">
    <source>
        <dbReference type="Proteomes" id="UP000053372"/>
    </source>
</evidence>
<comment type="similarity">
    <text evidence="1">Belongs to the CpcE/RpcE/PecE family.</text>
</comment>
<evidence type="ECO:0000256" key="1">
    <source>
        <dbReference type="ARBA" id="ARBA00009299"/>
    </source>
</evidence>
<keyword evidence="6" id="KW-1185">Reference proteome</keyword>
<dbReference type="AlphaFoldDB" id="A0A0V7ZCM9"/>
<evidence type="ECO:0000256" key="4">
    <source>
        <dbReference type="ARBA" id="ARBA00023239"/>
    </source>
</evidence>
<evidence type="ECO:0000256" key="3">
    <source>
        <dbReference type="ARBA" id="ARBA00022738"/>
    </source>
</evidence>
<dbReference type="Gene3D" id="1.25.10.10">
    <property type="entry name" value="Leucine-rich Repeat Variant"/>
    <property type="match status" value="1"/>
</dbReference>
<dbReference type="InterPro" id="IPR011989">
    <property type="entry name" value="ARM-like"/>
</dbReference>
<keyword evidence="2" id="KW-0042">Antenna complex</keyword>
<reference evidence="5 6" key="1">
    <citation type="journal article" date="2015" name="Genome Announc.">
        <title>Draft Genome of the Euendolithic (true boring) Cyanobacterium Mastigocoleus testarum strain BC008.</title>
        <authorList>
            <person name="Guida B.S."/>
            <person name="Garcia-Pichel F."/>
        </authorList>
    </citation>
    <scope>NUCLEOTIDE SEQUENCE [LARGE SCALE GENOMIC DNA]</scope>
    <source>
        <strain evidence="5 6">BC008</strain>
    </source>
</reference>